<reference evidence="1 2" key="1">
    <citation type="submission" date="2021-07" db="EMBL/GenBank/DDBJ databases">
        <authorList>
            <person name="Imarazene B."/>
            <person name="Zahm M."/>
            <person name="Klopp C."/>
            <person name="Cabau C."/>
            <person name="Beille S."/>
            <person name="Jouanno E."/>
            <person name="Castinel A."/>
            <person name="Lluch J."/>
            <person name="Gil L."/>
            <person name="Kuchtly C."/>
            <person name="Lopez Roques C."/>
            <person name="Donnadieu C."/>
            <person name="Parrinello H."/>
            <person name="Journot L."/>
            <person name="Du K."/>
            <person name="Schartl M."/>
            <person name="Retaux S."/>
            <person name="Guiguen Y."/>
        </authorList>
    </citation>
    <scope>NUCLEOTIDE SEQUENCE [LARGE SCALE GENOMIC DNA]</scope>
    <source>
        <strain evidence="1">Pach_M1</strain>
        <tissue evidence="1">Testis</tissue>
    </source>
</reference>
<dbReference type="EMBL" id="JAICCE010000016">
    <property type="protein sequence ID" value="KAG9266452.1"/>
    <property type="molecule type" value="Genomic_DNA"/>
</dbReference>
<evidence type="ECO:0000313" key="2">
    <source>
        <dbReference type="Proteomes" id="UP000752171"/>
    </source>
</evidence>
<evidence type="ECO:0000313" key="1">
    <source>
        <dbReference type="EMBL" id="KAG9266452.1"/>
    </source>
</evidence>
<gene>
    <name evidence="1" type="ORF">AMEX_G19081</name>
</gene>
<dbReference type="Proteomes" id="UP000752171">
    <property type="component" value="Unassembled WGS sequence"/>
</dbReference>
<accession>A0A8T2L8W0</accession>
<comment type="caution">
    <text evidence="1">The sequence shown here is derived from an EMBL/GenBank/DDBJ whole genome shotgun (WGS) entry which is preliminary data.</text>
</comment>
<protein>
    <submittedName>
        <fullName evidence="1">Guanine nucleotide exchange factor DBS-like isoform X1</fullName>
    </submittedName>
</protein>
<name>A0A8T2L8W0_ASTMX</name>
<dbReference type="AlphaFoldDB" id="A0A8T2L8W0"/>
<organism evidence="1 2">
    <name type="scientific">Astyanax mexicanus</name>
    <name type="common">Blind cave fish</name>
    <name type="synonym">Astyanax fasciatus mexicanus</name>
    <dbReference type="NCBI Taxonomy" id="7994"/>
    <lineage>
        <taxon>Eukaryota</taxon>
        <taxon>Metazoa</taxon>
        <taxon>Chordata</taxon>
        <taxon>Craniata</taxon>
        <taxon>Vertebrata</taxon>
        <taxon>Euteleostomi</taxon>
        <taxon>Actinopterygii</taxon>
        <taxon>Neopterygii</taxon>
        <taxon>Teleostei</taxon>
        <taxon>Ostariophysi</taxon>
        <taxon>Characiformes</taxon>
        <taxon>Characoidei</taxon>
        <taxon>Acestrorhamphidae</taxon>
        <taxon>Acestrorhamphinae</taxon>
        <taxon>Astyanax</taxon>
    </lineage>
</organism>
<sequence length="87" mass="9858">MDGYRTLPTRCCTCGSRARDASYSVVRISAGEMESYHRFLDACHQTESVSRRSMPSSPPILSHLTPPPYIHTAAFRLFRDNHRNSSL</sequence>
<proteinExistence type="predicted"/>